<evidence type="ECO:0000313" key="3">
    <source>
        <dbReference type="Proteomes" id="UP001224775"/>
    </source>
</evidence>
<protein>
    <submittedName>
        <fullName evidence="2">Uncharacterized protein</fullName>
    </submittedName>
</protein>
<dbReference type="Gene3D" id="1.10.443.10">
    <property type="entry name" value="Intergrase catalytic core"/>
    <property type="match status" value="1"/>
</dbReference>
<dbReference type="SUPFAM" id="SSF56349">
    <property type="entry name" value="DNA breaking-rejoining enzymes"/>
    <property type="match status" value="1"/>
</dbReference>
<name>A0AAD8Y2A6_9STRA</name>
<sequence length="562" mass="62702">MNPTIKTAILILTGILVAIIGTGSGFTNIAAVPHQLPSSSKRVTSEMKLAAVSFEFELDNPLIETDEGIVPARKCDVCIGKAFVGPSSAKNYQGTLIRFVLHLFDSHKTVITDKYVSKFDDADAYDKGTPQAIGNEEGALTYQMVRDYMAEKSNEVEVDRKCAIEYLKAINDGGEINITDDTDAGNGKLRVIVYQSESAYNGLRSAVAWVYKLARMEMPFANNIGIYINGLKRNIAAAKQHLGLKITEGKAQMTEDAYELIAEHLFKSGKKEDILYHLIFLLDWNLMKRAENCMHAKMIHIEFVEDHLTFTFAREKTKQHGDMHGPWHCFANPEKPHICLMLAFARYLLTFPEVLQDGAPLFEGSNTYARYSARLHRIFRELKDDLKDIGVDCGDLGTHSARKGVATSVANGCTIGPPIIALCLRAGWKLGGVKEKYIFRADAGDMAVGRRAAGHNIDTKEFAISCAYFDYSDLDDDARIKAQENVTKQCYKYDYLNENLAADSPFRFTAAFRDIPEDIRKRATKCQAAEGGGVVESVQEDVRCKSFQKRRKKKRGKDSLIP</sequence>
<dbReference type="GO" id="GO:0003677">
    <property type="term" value="F:DNA binding"/>
    <property type="evidence" value="ECO:0007669"/>
    <property type="project" value="InterPro"/>
</dbReference>
<dbReference type="AlphaFoldDB" id="A0AAD8Y2A6"/>
<keyword evidence="3" id="KW-1185">Reference proteome</keyword>
<proteinExistence type="predicted"/>
<gene>
    <name evidence="2" type="ORF">QTG54_011494</name>
</gene>
<dbReference type="EMBL" id="JATAAI010000023">
    <property type="protein sequence ID" value="KAK1737722.1"/>
    <property type="molecule type" value="Genomic_DNA"/>
</dbReference>
<dbReference type="InterPro" id="IPR011010">
    <property type="entry name" value="DNA_brk_join_enz"/>
</dbReference>
<evidence type="ECO:0000313" key="2">
    <source>
        <dbReference type="EMBL" id="KAK1737722.1"/>
    </source>
</evidence>
<dbReference type="GO" id="GO:0015074">
    <property type="term" value="P:DNA integration"/>
    <property type="evidence" value="ECO:0007669"/>
    <property type="project" value="InterPro"/>
</dbReference>
<comment type="caution">
    <text evidence="2">The sequence shown here is derived from an EMBL/GenBank/DDBJ whole genome shotgun (WGS) entry which is preliminary data.</text>
</comment>
<keyword evidence="1" id="KW-0233">DNA recombination</keyword>
<dbReference type="Proteomes" id="UP001224775">
    <property type="component" value="Unassembled WGS sequence"/>
</dbReference>
<organism evidence="2 3">
    <name type="scientific">Skeletonema marinoi</name>
    <dbReference type="NCBI Taxonomy" id="267567"/>
    <lineage>
        <taxon>Eukaryota</taxon>
        <taxon>Sar</taxon>
        <taxon>Stramenopiles</taxon>
        <taxon>Ochrophyta</taxon>
        <taxon>Bacillariophyta</taxon>
        <taxon>Coscinodiscophyceae</taxon>
        <taxon>Thalassiosirophycidae</taxon>
        <taxon>Thalassiosirales</taxon>
        <taxon>Skeletonemataceae</taxon>
        <taxon>Skeletonema</taxon>
        <taxon>Skeletonema marinoi-dohrnii complex</taxon>
    </lineage>
</organism>
<evidence type="ECO:0000256" key="1">
    <source>
        <dbReference type="ARBA" id="ARBA00023172"/>
    </source>
</evidence>
<reference evidence="2" key="1">
    <citation type="submission" date="2023-06" db="EMBL/GenBank/DDBJ databases">
        <title>Survivors Of The Sea: Transcriptome response of Skeletonema marinoi to long-term dormancy.</title>
        <authorList>
            <person name="Pinder M.I.M."/>
            <person name="Kourtchenko O."/>
            <person name="Robertson E.K."/>
            <person name="Larsson T."/>
            <person name="Maumus F."/>
            <person name="Osuna-Cruz C.M."/>
            <person name="Vancaester E."/>
            <person name="Stenow R."/>
            <person name="Vandepoele K."/>
            <person name="Ploug H."/>
            <person name="Bruchert V."/>
            <person name="Godhe A."/>
            <person name="Topel M."/>
        </authorList>
    </citation>
    <scope>NUCLEOTIDE SEQUENCE</scope>
    <source>
        <strain evidence="2">R05AC</strain>
    </source>
</reference>
<accession>A0AAD8Y2A6</accession>
<dbReference type="GO" id="GO:0006310">
    <property type="term" value="P:DNA recombination"/>
    <property type="evidence" value="ECO:0007669"/>
    <property type="project" value="UniProtKB-KW"/>
</dbReference>
<dbReference type="InterPro" id="IPR013762">
    <property type="entry name" value="Integrase-like_cat_sf"/>
</dbReference>